<organism evidence="7 8">
    <name type="scientific">Prymnesium parvum</name>
    <name type="common">Toxic golden alga</name>
    <dbReference type="NCBI Taxonomy" id="97485"/>
    <lineage>
        <taxon>Eukaryota</taxon>
        <taxon>Haptista</taxon>
        <taxon>Haptophyta</taxon>
        <taxon>Prymnesiophyceae</taxon>
        <taxon>Prymnesiales</taxon>
        <taxon>Prymnesiaceae</taxon>
        <taxon>Prymnesium</taxon>
    </lineage>
</organism>
<comment type="catalytic activity">
    <reaction evidence="5">
        <text>L-lysyl-[protein] + acetyl-CoA = N(6)-acetyl-L-lysyl-[protein] + CoA + H(+)</text>
        <dbReference type="Rhea" id="RHEA:45948"/>
        <dbReference type="Rhea" id="RHEA-COMP:9752"/>
        <dbReference type="Rhea" id="RHEA-COMP:10731"/>
        <dbReference type="ChEBI" id="CHEBI:15378"/>
        <dbReference type="ChEBI" id="CHEBI:29969"/>
        <dbReference type="ChEBI" id="CHEBI:57287"/>
        <dbReference type="ChEBI" id="CHEBI:57288"/>
        <dbReference type="ChEBI" id="CHEBI:61930"/>
        <dbReference type="EC" id="2.3.1.48"/>
    </reaction>
</comment>
<protein>
    <recommendedName>
        <fullName evidence="2">histone acetyltransferase</fullName>
        <ecNumber evidence="2">2.3.1.48</ecNumber>
    </recommendedName>
</protein>
<evidence type="ECO:0000256" key="5">
    <source>
        <dbReference type="ARBA" id="ARBA00048017"/>
    </source>
</evidence>
<dbReference type="Proteomes" id="UP001515480">
    <property type="component" value="Unassembled WGS sequence"/>
</dbReference>
<dbReference type="GO" id="GO:0000781">
    <property type="term" value="C:chromosome, telomeric region"/>
    <property type="evidence" value="ECO:0007669"/>
    <property type="project" value="GOC"/>
</dbReference>
<evidence type="ECO:0000256" key="3">
    <source>
        <dbReference type="ARBA" id="ARBA00022679"/>
    </source>
</evidence>
<keyword evidence="3" id="KW-0808">Transferase</keyword>
<dbReference type="GO" id="GO:0031509">
    <property type="term" value="P:subtelomeric heterochromatin formation"/>
    <property type="evidence" value="ECO:0007669"/>
    <property type="project" value="InterPro"/>
</dbReference>
<gene>
    <name evidence="7" type="ORF">AB1Y20_022537</name>
</gene>
<dbReference type="Gene3D" id="3.90.360.10">
    <property type="entry name" value="Histone acetyl transferase 1 (HAT1), N-terminal domain"/>
    <property type="match status" value="1"/>
</dbReference>
<reference evidence="7 8" key="1">
    <citation type="journal article" date="2024" name="Science">
        <title>Giant polyketide synthase enzymes in the biosynthesis of giant marine polyether toxins.</title>
        <authorList>
            <person name="Fallon T.R."/>
            <person name="Shende V.V."/>
            <person name="Wierzbicki I.H."/>
            <person name="Pendleton A.L."/>
            <person name="Watervoot N.F."/>
            <person name="Auber R.P."/>
            <person name="Gonzalez D.J."/>
            <person name="Wisecaver J.H."/>
            <person name="Moore B.S."/>
        </authorList>
    </citation>
    <scope>NUCLEOTIDE SEQUENCE [LARGE SCALE GENOMIC DNA]</scope>
    <source>
        <strain evidence="7 8">12B1</strain>
    </source>
</reference>
<dbReference type="EMBL" id="JBGBPQ010000008">
    <property type="protein sequence ID" value="KAL1520979.1"/>
    <property type="molecule type" value="Genomic_DNA"/>
</dbReference>
<evidence type="ECO:0000313" key="8">
    <source>
        <dbReference type="Proteomes" id="UP001515480"/>
    </source>
</evidence>
<dbReference type="InterPro" id="IPR017380">
    <property type="entry name" value="Hist_AcTrfase_B-typ_cat-su"/>
</dbReference>
<dbReference type="Pfam" id="PF10394">
    <property type="entry name" value="Hat1_N"/>
    <property type="match status" value="1"/>
</dbReference>
<dbReference type="AlphaFoldDB" id="A0AB34JGJ8"/>
<proteinExistence type="inferred from homology"/>
<evidence type="ECO:0000259" key="6">
    <source>
        <dbReference type="Pfam" id="PF10394"/>
    </source>
</evidence>
<name>A0AB34JGJ8_PRYPA</name>
<dbReference type="InterPro" id="IPR019467">
    <property type="entry name" value="Hat1_N"/>
</dbReference>
<dbReference type="GO" id="GO:0004402">
    <property type="term" value="F:histone acetyltransferase activity"/>
    <property type="evidence" value="ECO:0007669"/>
    <property type="project" value="InterPro"/>
</dbReference>
<dbReference type="InterPro" id="IPR016181">
    <property type="entry name" value="Acyl_CoA_acyltransferase"/>
</dbReference>
<dbReference type="PANTHER" id="PTHR12046">
    <property type="entry name" value="HISTONE ACETYLTRANSFERASE TYPE B CATALYTIC SUBUNIT"/>
    <property type="match status" value="1"/>
</dbReference>
<evidence type="ECO:0000256" key="4">
    <source>
        <dbReference type="ARBA" id="ARBA00023315"/>
    </source>
</evidence>
<dbReference type="InterPro" id="IPR037113">
    <property type="entry name" value="Hat1_N_sf"/>
</dbReference>
<accession>A0AB34JGJ8</accession>
<evidence type="ECO:0000313" key="7">
    <source>
        <dbReference type="EMBL" id="KAL1520979.1"/>
    </source>
</evidence>
<dbReference type="GO" id="GO:0005634">
    <property type="term" value="C:nucleus"/>
    <property type="evidence" value="ECO:0007669"/>
    <property type="project" value="InterPro"/>
</dbReference>
<dbReference type="EC" id="2.3.1.48" evidence="2"/>
<comment type="similarity">
    <text evidence="1">Belongs to the HAT1 family.</text>
</comment>
<keyword evidence="8" id="KW-1185">Reference proteome</keyword>
<dbReference type="Gene3D" id="3.40.630.30">
    <property type="match status" value="1"/>
</dbReference>
<sequence length="410" mass="45370">MSKRARDETTTSARDLVEIKLVGAEAFPGETSFAPDYVHQIFEDEKVGDVSPELRLECLFNDVTLDVCLRATGAPLRGAAEDALYTLAGALPTAQTESEFAATLQRPPPDGEALVGPLLGEYTRGGRTFRIHCGALHAAAQAPSFMRGLQALMRFYIETWSDVDEDERWRVVAVFEAAERPRLVAAATIFHFQRWLTHADALPLQRAAGPALVVRLCQAIVMPQFRSQGHGAQLLQAVYTHAHAEGAIELTVEDPNPRFRMVRDVVDYRNCHSLGLLPPDSLAAAAPLEAVGEARRKLLLTHEQATRCHELRQYVQLAGELAAVDEADTEAREAVVKPWRLKVKRRLSRQHQEELDPTVLAAEAEAAGETLSAAELVERRKARLEELYEETVGEYRLLSHRLGVAAHKKA</sequence>
<dbReference type="CDD" id="cd04301">
    <property type="entry name" value="NAT_SF"/>
    <property type="match status" value="1"/>
</dbReference>
<evidence type="ECO:0000256" key="1">
    <source>
        <dbReference type="ARBA" id="ARBA00010543"/>
    </source>
</evidence>
<keyword evidence="4" id="KW-0012">Acyltransferase</keyword>
<dbReference type="SUPFAM" id="SSF55729">
    <property type="entry name" value="Acyl-CoA N-acyltransferases (Nat)"/>
    <property type="match status" value="1"/>
</dbReference>
<evidence type="ECO:0000256" key="2">
    <source>
        <dbReference type="ARBA" id="ARBA00013184"/>
    </source>
</evidence>
<feature type="domain" description="Histone acetyl transferase HAT1 N-terminal" evidence="6">
    <location>
        <begin position="10"/>
        <end position="158"/>
    </location>
</feature>
<comment type="caution">
    <text evidence="7">The sequence shown here is derived from an EMBL/GenBank/DDBJ whole genome shotgun (WGS) entry which is preliminary data.</text>
</comment>